<dbReference type="OrthoDB" id="4405067at2"/>
<dbReference type="AlphaFoldDB" id="A0A1G7AJ98"/>
<keyword evidence="2" id="KW-1185">Reference proteome</keyword>
<evidence type="ECO:0008006" key="3">
    <source>
        <dbReference type="Google" id="ProtNLM"/>
    </source>
</evidence>
<sequence length="441" mass="49538">MDVISDFSTCSLQDTPFRRRSRVAPGYRTPGYDAAFDATTLWMDAVWQDGAVTLTCPRLNNLAALLKRGRLTLDGRPVRASVRSFYRHSVVTLKSPQRPESVALEIDGHRVESSVRETEPERFRDRNVIVTMSRDNDLVWIEDFARFHAESQGAEAIALIDNGSSGYGVAELEACLERAGLDPLVLRTELPFGPRGIKPHANSELFLQTCALNAVRLRYLREARAVLFCDIDELVLSRGEDTVFDAAALSRFGYTRFRGVWRHARVDPGTTVVRHADHVFRRPGEAPCPHKWCVRPSGPVGQTQWRPHSLEGFHFNWLFDSSAFTFHHCRQITTGWKRNPASRAGAAMVEDLSAAVLVQRRARGALVRPAPSRLRRQVGRLAEAVSRQFFGLTALRQLTTAAVILCCFSVVLEEALDNDPPQQEIYAFLDAVKRVSQLDPF</sequence>
<evidence type="ECO:0000313" key="2">
    <source>
        <dbReference type="Proteomes" id="UP000198994"/>
    </source>
</evidence>
<name>A0A1G7AJ98_9RHOB</name>
<dbReference type="EMBL" id="FNAV01000001">
    <property type="protein sequence ID" value="SDE14085.1"/>
    <property type="molecule type" value="Genomic_DNA"/>
</dbReference>
<reference evidence="2" key="1">
    <citation type="submission" date="2016-10" db="EMBL/GenBank/DDBJ databases">
        <authorList>
            <person name="Varghese N."/>
            <person name="Submissions S."/>
        </authorList>
    </citation>
    <scope>NUCLEOTIDE SEQUENCE [LARGE SCALE GENOMIC DNA]</scope>
    <source>
        <strain evidence="2">DSM 10146</strain>
    </source>
</reference>
<evidence type="ECO:0000313" key="1">
    <source>
        <dbReference type="EMBL" id="SDE14085.1"/>
    </source>
</evidence>
<gene>
    <name evidence="1" type="ORF">SAMN04488105_101143</name>
</gene>
<organism evidence="1 2">
    <name type="scientific">Salipiger thiooxidans</name>
    <dbReference type="NCBI Taxonomy" id="282683"/>
    <lineage>
        <taxon>Bacteria</taxon>
        <taxon>Pseudomonadati</taxon>
        <taxon>Pseudomonadota</taxon>
        <taxon>Alphaproteobacteria</taxon>
        <taxon>Rhodobacterales</taxon>
        <taxon>Roseobacteraceae</taxon>
        <taxon>Salipiger</taxon>
    </lineage>
</organism>
<proteinExistence type="predicted"/>
<protein>
    <recommendedName>
        <fullName evidence="3">Glycosyl transferase family 2</fullName>
    </recommendedName>
</protein>
<dbReference type="RefSeq" id="WP_089954230.1">
    <property type="nucleotide sequence ID" value="NZ_FNAV01000001.1"/>
</dbReference>
<dbReference type="STRING" id="282683.SAMN04488105_101143"/>
<dbReference type="Proteomes" id="UP000198994">
    <property type="component" value="Unassembled WGS sequence"/>
</dbReference>
<accession>A0A1G7AJ98</accession>